<dbReference type="AlphaFoldDB" id="A0AAD7RD57"/>
<gene>
    <name evidence="2" type="ORF">AAFF_G00250560</name>
</gene>
<evidence type="ECO:0000313" key="2">
    <source>
        <dbReference type="EMBL" id="KAJ8377905.1"/>
    </source>
</evidence>
<proteinExistence type="predicted"/>
<accession>A0AAD7RD57</accession>
<comment type="caution">
    <text evidence="2">The sequence shown here is derived from an EMBL/GenBank/DDBJ whole genome shotgun (WGS) entry which is preliminary data.</text>
</comment>
<evidence type="ECO:0000256" key="1">
    <source>
        <dbReference type="SAM" id="MobiDB-lite"/>
    </source>
</evidence>
<sequence>MTAAPVPGSILDPLGSGHYAELDSQYTPFINTLERVLVFSGQNGRLSERNQGVSERQAWDRCYRYTTPGGRAVSPSELKKSGNPSKPPAGVSLLTGMTSSS</sequence>
<keyword evidence="3" id="KW-1185">Reference proteome</keyword>
<organism evidence="2 3">
    <name type="scientific">Aldrovandia affinis</name>
    <dbReference type="NCBI Taxonomy" id="143900"/>
    <lineage>
        <taxon>Eukaryota</taxon>
        <taxon>Metazoa</taxon>
        <taxon>Chordata</taxon>
        <taxon>Craniata</taxon>
        <taxon>Vertebrata</taxon>
        <taxon>Euteleostomi</taxon>
        <taxon>Actinopterygii</taxon>
        <taxon>Neopterygii</taxon>
        <taxon>Teleostei</taxon>
        <taxon>Notacanthiformes</taxon>
        <taxon>Halosauridae</taxon>
        <taxon>Aldrovandia</taxon>
    </lineage>
</organism>
<feature type="region of interest" description="Disordered" evidence="1">
    <location>
        <begin position="70"/>
        <end position="101"/>
    </location>
</feature>
<dbReference type="EMBL" id="JAINUG010000337">
    <property type="protein sequence ID" value="KAJ8377905.1"/>
    <property type="molecule type" value="Genomic_DNA"/>
</dbReference>
<dbReference type="Proteomes" id="UP001221898">
    <property type="component" value="Unassembled WGS sequence"/>
</dbReference>
<name>A0AAD7RD57_9TELE</name>
<evidence type="ECO:0000313" key="3">
    <source>
        <dbReference type="Proteomes" id="UP001221898"/>
    </source>
</evidence>
<reference evidence="2" key="1">
    <citation type="journal article" date="2023" name="Science">
        <title>Genome structures resolve the early diversification of teleost fishes.</title>
        <authorList>
            <person name="Parey E."/>
            <person name="Louis A."/>
            <person name="Montfort J."/>
            <person name="Bouchez O."/>
            <person name="Roques C."/>
            <person name="Iampietro C."/>
            <person name="Lluch J."/>
            <person name="Castinel A."/>
            <person name="Donnadieu C."/>
            <person name="Desvignes T."/>
            <person name="Floi Bucao C."/>
            <person name="Jouanno E."/>
            <person name="Wen M."/>
            <person name="Mejri S."/>
            <person name="Dirks R."/>
            <person name="Jansen H."/>
            <person name="Henkel C."/>
            <person name="Chen W.J."/>
            <person name="Zahm M."/>
            <person name="Cabau C."/>
            <person name="Klopp C."/>
            <person name="Thompson A.W."/>
            <person name="Robinson-Rechavi M."/>
            <person name="Braasch I."/>
            <person name="Lecointre G."/>
            <person name="Bobe J."/>
            <person name="Postlethwait J.H."/>
            <person name="Berthelot C."/>
            <person name="Roest Crollius H."/>
            <person name="Guiguen Y."/>
        </authorList>
    </citation>
    <scope>NUCLEOTIDE SEQUENCE</scope>
    <source>
        <strain evidence="2">NC1722</strain>
    </source>
</reference>
<protein>
    <submittedName>
        <fullName evidence="2">Uncharacterized protein</fullName>
    </submittedName>
</protein>